<evidence type="ECO:0000313" key="5">
    <source>
        <dbReference type="Proteomes" id="UP000278222"/>
    </source>
</evidence>
<sequence>MKIVVAAFSHETNSFSPVPTTLDRFGIGSGPYFGQAARTAFEKTGMPMAAMIRLAEAAGATVVTPVAARCSPSAPVDAAAYDTICQAILDAIAGGCDAVLLDLHGAMIAEQADDGEGRLLARIRAMAPDLPIGLSLDFHTNLTADMIDNATVAVGYRTYPHIDMYETGERTSRLLLDALAGRVRPVMAWGNAPMLPHTLKQDSNDEPMRSLLALAKAAEDEPGILAVTLFAGFPLADTREAGLSVLVVADGDPAAAGAVRDRLLAAAWAVRDGLVHHPRSLADQVAEARALAEAPGTAGPVLLIDHADNCNSGGTLDSMSVVAEAVRQGLDDIAVAPICDPEAVEILRAAGIGATVTLDIGGKLDCPTLARQPAPMRLTGTVGAISDGMLTVTGPVFTGTLVNMGPSVRFDAGGLSLVITSRRIEPYDLGVFRSLGIEPAAKRFLILKSRIQYKPTFVPIARGVVECDGEGVASSDYALFRFARLRRPIYPIDADAAFPTG</sequence>
<keyword evidence="1" id="KW-0482">Metalloprotease</keyword>
<dbReference type="RefSeq" id="WP_123693302.1">
    <property type="nucleotide sequence ID" value="NZ_AP019700.1"/>
</dbReference>
<comment type="similarity">
    <text evidence="1">Belongs to the peptidase M81 family.</text>
</comment>
<keyword evidence="1" id="KW-0378">Hydrolase</keyword>
<organism evidence="4 5">
    <name type="scientific">Stella humosa</name>
    <dbReference type="NCBI Taxonomy" id="94"/>
    <lineage>
        <taxon>Bacteria</taxon>
        <taxon>Pseudomonadati</taxon>
        <taxon>Pseudomonadota</taxon>
        <taxon>Alphaproteobacteria</taxon>
        <taxon>Rhodospirillales</taxon>
        <taxon>Stellaceae</taxon>
        <taxon>Stella</taxon>
    </lineage>
</organism>
<evidence type="ECO:0000313" key="4">
    <source>
        <dbReference type="EMBL" id="ROP83599.1"/>
    </source>
</evidence>
<name>A0A3N1KXT8_9PROT</name>
<dbReference type="PIRSF" id="PIRSF012702">
    <property type="entry name" value="UCP012702"/>
    <property type="match status" value="1"/>
</dbReference>
<dbReference type="Pfam" id="PF07364">
    <property type="entry name" value="DUF1485"/>
    <property type="match status" value="1"/>
</dbReference>
<evidence type="ECO:0000256" key="1">
    <source>
        <dbReference type="PIRNR" id="PIRNR012702"/>
    </source>
</evidence>
<dbReference type="OrthoDB" id="9782658at2"/>
<dbReference type="Proteomes" id="UP000278222">
    <property type="component" value="Unassembled WGS sequence"/>
</dbReference>
<dbReference type="GO" id="GO:0046872">
    <property type="term" value="F:metal ion binding"/>
    <property type="evidence" value="ECO:0007669"/>
    <property type="project" value="UniProtKB-KW"/>
</dbReference>
<dbReference type="InterPro" id="IPR015995">
    <property type="entry name" value="MlrC_N"/>
</dbReference>
<accession>A0A3N1KXT8</accession>
<dbReference type="InterPro" id="IPR010799">
    <property type="entry name" value="MlrC_C"/>
</dbReference>
<dbReference type="EMBL" id="RJKX01000016">
    <property type="protein sequence ID" value="ROP83599.1"/>
    <property type="molecule type" value="Genomic_DNA"/>
</dbReference>
<dbReference type="InterPro" id="IPR009197">
    <property type="entry name" value="MlrC"/>
</dbReference>
<reference evidence="4 5" key="1">
    <citation type="submission" date="2018-11" db="EMBL/GenBank/DDBJ databases">
        <title>Genomic Encyclopedia of Type Strains, Phase IV (KMG-IV): sequencing the most valuable type-strain genomes for metagenomic binning, comparative biology and taxonomic classification.</title>
        <authorList>
            <person name="Goeker M."/>
        </authorList>
    </citation>
    <scope>NUCLEOTIDE SEQUENCE [LARGE SCALE GENOMIC DNA]</scope>
    <source>
        <strain evidence="4 5">DSM 5900</strain>
    </source>
</reference>
<comment type="caution">
    <text evidence="4">The sequence shown here is derived from an EMBL/GenBank/DDBJ whole genome shotgun (WGS) entry which is preliminary data.</text>
</comment>
<evidence type="ECO:0000259" key="2">
    <source>
        <dbReference type="Pfam" id="PF07171"/>
    </source>
</evidence>
<feature type="domain" description="Microcystin LR degradation protein MlrC C-terminal" evidence="2">
    <location>
        <begin position="303"/>
        <end position="484"/>
    </location>
</feature>
<dbReference type="Pfam" id="PF07171">
    <property type="entry name" value="MlrC_C"/>
    <property type="match status" value="1"/>
</dbReference>
<dbReference type="GO" id="GO:0006508">
    <property type="term" value="P:proteolysis"/>
    <property type="evidence" value="ECO:0007669"/>
    <property type="project" value="UniProtKB-KW"/>
</dbReference>
<evidence type="ECO:0000259" key="3">
    <source>
        <dbReference type="Pfam" id="PF07364"/>
    </source>
</evidence>
<keyword evidence="5" id="KW-1185">Reference proteome</keyword>
<feature type="domain" description="Microcystin LR degradation protein MlrC N-terminal" evidence="3">
    <location>
        <begin position="2"/>
        <end position="288"/>
    </location>
</feature>
<proteinExistence type="inferred from homology"/>
<comment type="function">
    <text evidence="1">Involved in peptidolytic degradation of cyclic heptapeptide hepatotoxin microcystin (MC).</text>
</comment>
<comment type="cofactor">
    <cofactor evidence="1">
        <name>Zn(2+)</name>
        <dbReference type="ChEBI" id="CHEBI:29105"/>
    </cofactor>
    <text evidence="1">Binds 1 zinc ion per subunit.</text>
</comment>
<keyword evidence="1" id="KW-0479">Metal-binding</keyword>
<keyword evidence="1" id="KW-0645">Protease</keyword>
<protein>
    <recommendedName>
        <fullName evidence="1">Microcystinase C</fullName>
        <shortName evidence="1">MlrC</shortName>
    </recommendedName>
</protein>
<gene>
    <name evidence="4" type="ORF">EDC65_4248</name>
</gene>
<dbReference type="AlphaFoldDB" id="A0A3N1KXT8"/>
<dbReference type="GO" id="GO:0008237">
    <property type="term" value="F:metallopeptidase activity"/>
    <property type="evidence" value="ECO:0007669"/>
    <property type="project" value="UniProtKB-KW"/>
</dbReference>